<reference evidence="1 2" key="1">
    <citation type="journal article" date="2022" name="New Phytol.">
        <title>Ecological generalism drives hyperdiversity of secondary metabolite gene clusters in xylarialean endophytes.</title>
        <authorList>
            <person name="Franco M.E.E."/>
            <person name="Wisecaver J.H."/>
            <person name="Arnold A.E."/>
            <person name="Ju Y.M."/>
            <person name="Slot J.C."/>
            <person name="Ahrendt S."/>
            <person name="Moore L.P."/>
            <person name="Eastman K.E."/>
            <person name="Scott K."/>
            <person name="Konkel Z."/>
            <person name="Mondo S.J."/>
            <person name="Kuo A."/>
            <person name="Hayes R.D."/>
            <person name="Haridas S."/>
            <person name="Andreopoulos B."/>
            <person name="Riley R."/>
            <person name="LaButti K."/>
            <person name="Pangilinan J."/>
            <person name="Lipzen A."/>
            <person name="Amirebrahimi M."/>
            <person name="Yan J."/>
            <person name="Adam C."/>
            <person name="Keymanesh K."/>
            <person name="Ng V."/>
            <person name="Louie K."/>
            <person name="Northen T."/>
            <person name="Drula E."/>
            <person name="Henrissat B."/>
            <person name="Hsieh H.M."/>
            <person name="Youens-Clark K."/>
            <person name="Lutzoni F."/>
            <person name="Miadlikowska J."/>
            <person name="Eastwood D.C."/>
            <person name="Hamelin R.C."/>
            <person name="Grigoriev I.V."/>
            <person name="U'Ren J.M."/>
        </authorList>
    </citation>
    <scope>NUCLEOTIDE SEQUENCE [LARGE SCALE GENOMIC DNA]</scope>
    <source>
        <strain evidence="1 2">ER1909</strain>
    </source>
</reference>
<sequence>MSDTKPRLIHGDYSVAVICAMEFEMSAVRYMLDEEHQRLPTVAGDQTIYTLGTLSGHNVVLACLPGTQGKAAAATVAVNLERTFPSIQWRVFVGIGGGVPTPNDVRLGDVVVSMPDNEHGGLVQYDLGSETTNGFVRKGFLTPPPALLRSAVTAMKSDHLLSENRIGEFLSRMLQRGRGVADYSRPTDVPDILFPPRYVHPHEALSCQECDRRRAIVRADRESNAPKIHYGLIASGDSVMKNAVRRDELRDFLHDILCFEMEAAGWATEYSCIVIRGISDYSDSHKNYLWQKYAAAVAAACCKELLSYVTPKSNTRPSDRNDRSPSVYSTFAGRGVHHSGSGNMSIGGNLNIA</sequence>
<evidence type="ECO:0000313" key="2">
    <source>
        <dbReference type="Proteomes" id="UP001497680"/>
    </source>
</evidence>
<name>A0ACC0D577_9PEZI</name>
<dbReference type="EMBL" id="MU394305">
    <property type="protein sequence ID" value="KAI6087798.1"/>
    <property type="molecule type" value="Genomic_DNA"/>
</dbReference>
<organism evidence="1 2">
    <name type="scientific">Hypoxylon rubiginosum</name>
    <dbReference type="NCBI Taxonomy" id="110542"/>
    <lineage>
        <taxon>Eukaryota</taxon>
        <taxon>Fungi</taxon>
        <taxon>Dikarya</taxon>
        <taxon>Ascomycota</taxon>
        <taxon>Pezizomycotina</taxon>
        <taxon>Sordariomycetes</taxon>
        <taxon>Xylariomycetidae</taxon>
        <taxon>Xylariales</taxon>
        <taxon>Hypoxylaceae</taxon>
        <taxon>Hypoxylon</taxon>
    </lineage>
</organism>
<accession>A0ACC0D577</accession>
<evidence type="ECO:0000313" key="1">
    <source>
        <dbReference type="EMBL" id="KAI6087798.1"/>
    </source>
</evidence>
<proteinExistence type="predicted"/>
<gene>
    <name evidence="1" type="ORF">F4821DRAFT_99726</name>
</gene>
<dbReference type="Proteomes" id="UP001497680">
    <property type="component" value="Unassembled WGS sequence"/>
</dbReference>
<keyword evidence="2" id="KW-1185">Reference proteome</keyword>
<protein>
    <submittedName>
        <fullName evidence="1">Purine and uridine phosphorylase</fullName>
    </submittedName>
</protein>
<comment type="caution">
    <text evidence="1">The sequence shown here is derived from an EMBL/GenBank/DDBJ whole genome shotgun (WGS) entry which is preliminary data.</text>
</comment>